<organism evidence="2 3">
    <name type="scientific">Daphnia magna</name>
    <dbReference type="NCBI Taxonomy" id="35525"/>
    <lineage>
        <taxon>Eukaryota</taxon>
        <taxon>Metazoa</taxon>
        <taxon>Ecdysozoa</taxon>
        <taxon>Arthropoda</taxon>
        <taxon>Crustacea</taxon>
        <taxon>Branchiopoda</taxon>
        <taxon>Diplostraca</taxon>
        <taxon>Cladocera</taxon>
        <taxon>Anomopoda</taxon>
        <taxon>Daphniidae</taxon>
        <taxon>Daphnia</taxon>
    </lineage>
</organism>
<evidence type="ECO:0000313" key="3">
    <source>
        <dbReference type="Proteomes" id="UP001234178"/>
    </source>
</evidence>
<dbReference type="Proteomes" id="UP001234178">
    <property type="component" value="Unassembled WGS sequence"/>
</dbReference>
<feature type="compositionally biased region" description="Polar residues" evidence="1">
    <location>
        <begin position="53"/>
        <end position="66"/>
    </location>
</feature>
<dbReference type="EMBL" id="JAOYFB010000037">
    <property type="protein sequence ID" value="KAK4022830.1"/>
    <property type="molecule type" value="Genomic_DNA"/>
</dbReference>
<evidence type="ECO:0000313" key="2">
    <source>
        <dbReference type="EMBL" id="KAK4022830.1"/>
    </source>
</evidence>
<protein>
    <submittedName>
        <fullName evidence="2">Uncharacterized protein</fullName>
    </submittedName>
</protein>
<comment type="caution">
    <text evidence="2">The sequence shown here is derived from an EMBL/GenBank/DDBJ whole genome shotgun (WGS) entry which is preliminary data.</text>
</comment>
<sequence length="66" mass="7519">MGMRRVGRHWSVRRDQLVSKQSRRQAVVVDSCETQIKTESSGPPSALFISDMKSLSRSIPSTDERR</sequence>
<gene>
    <name evidence="2" type="ORF">OUZ56_008276</name>
</gene>
<reference evidence="2 3" key="1">
    <citation type="journal article" date="2023" name="Nucleic Acids Res.">
        <title>The hologenome of Daphnia magna reveals possible DNA methylation and microbiome-mediated evolution of the host genome.</title>
        <authorList>
            <person name="Chaturvedi A."/>
            <person name="Li X."/>
            <person name="Dhandapani V."/>
            <person name="Marshall H."/>
            <person name="Kissane S."/>
            <person name="Cuenca-Cambronero M."/>
            <person name="Asole G."/>
            <person name="Calvet F."/>
            <person name="Ruiz-Romero M."/>
            <person name="Marangio P."/>
            <person name="Guigo R."/>
            <person name="Rago D."/>
            <person name="Mirbahai L."/>
            <person name="Eastwood N."/>
            <person name="Colbourne J.K."/>
            <person name="Zhou J."/>
            <person name="Mallon E."/>
            <person name="Orsini L."/>
        </authorList>
    </citation>
    <scope>NUCLEOTIDE SEQUENCE [LARGE SCALE GENOMIC DNA]</scope>
    <source>
        <strain evidence="2">LRV0_1</strain>
    </source>
</reference>
<keyword evidence="3" id="KW-1185">Reference proteome</keyword>
<evidence type="ECO:0000256" key="1">
    <source>
        <dbReference type="SAM" id="MobiDB-lite"/>
    </source>
</evidence>
<name>A0ABR0ACG7_9CRUS</name>
<accession>A0ABR0ACG7</accession>
<proteinExistence type="predicted"/>
<feature type="region of interest" description="Disordered" evidence="1">
    <location>
        <begin position="35"/>
        <end position="66"/>
    </location>
</feature>